<organism evidence="6 7">
    <name type="scientific">Caenorhabditis briggsae</name>
    <dbReference type="NCBI Taxonomy" id="6238"/>
    <lineage>
        <taxon>Eukaryota</taxon>
        <taxon>Metazoa</taxon>
        <taxon>Ecdysozoa</taxon>
        <taxon>Nematoda</taxon>
        <taxon>Chromadorea</taxon>
        <taxon>Rhabditida</taxon>
        <taxon>Rhabditina</taxon>
        <taxon>Rhabditomorpha</taxon>
        <taxon>Rhabditoidea</taxon>
        <taxon>Rhabditidae</taxon>
        <taxon>Peloderinae</taxon>
        <taxon>Caenorhabditis</taxon>
    </lineage>
</organism>
<evidence type="ECO:0000256" key="3">
    <source>
        <dbReference type="ARBA" id="ARBA00022989"/>
    </source>
</evidence>
<name>A0AAE9DCI7_CAEBR</name>
<evidence type="ECO:0000256" key="2">
    <source>
        <dbReference type="ARBA" id="ARBA00022692"/>
    </source>
</evidence>
<dbReference type="EMBL" id="CP090893">
    <property type="protein sequence ID" value="ULU01308.1"/>
    <property type="molecule type" value="Genomic_DNA"/>
</dbReference>
<accession>A0AAE9DCI7</accession>
<evidence type="ECO:0008006" key="8">
    <source>
        <dbReference type="Google" id="ProtNLM"/>
    </source>
</evidence>
<keyword evidence="3 5" id="KW-1133">Transmembrane helix</keyword>
<dbReference type="Pfam" id="PF00335">
    <property type="entry name" value="Tetraspanin"/>
    <property type="match status" value="1"/>
</dbReference>
<evidence type="ECO:0000256" key="4">
    <source>
        <dbReference type="ARBA" id="ARBA00023136"/>
    </source>
</evidence>
<evidence type="ECO:0000256" key="1">
    <source>
        <dbReference type="ARBA" id="ARBA00004141"/>
    </source>
</evidence>
<reference evidence="6 7" key="1">
    <citation type="submission" date="2022-05" db="EMBL/GenBank/DDBJ databases">
        <title>Chromosome-level reference genomes for two strains of Caenorhabditis briggsae: an improved platform for comparative genomics.</title>
        <authorList>
            <person name="Stevens L."/>
            <person name="Andersen E.C."/>
        </authorList>
    </citation>
    <scope>NUCLEOTIDE SEQUENCE [LARGE SCALE GENOMIC DNA]</scope>
    <source>
        <strain evidence="6">QX1410_ONT</strain>
        <tissue evidence="6">Whole-organism</tissue>
    </source>
</reference>
<protein>
    <recommendedName>
        <fullName evidence="8">Tetraspanin</fullName>
    </recommendedName>
</protein>
<comment type="subcellular location">
    <subcellularLocation>
        <location evidence="1">Membrane</location>
        <topology evidence="1">Multi-pass membrane protein</topology>
    </subcellularLocation>
</comment>
<dbReference type="GO" id="GO:0016020">
    <property type="term" value="C:membrane"/>
    <property type="evidence" value="ECO:0007669"/>
    <property type="project" value="UniProtKB-SubCell"/>
</dbReference>
<evidence type="ECO:0000313" key="6">
    <source>
        <dbReference type="EMBL" id="ULU01308.1"/>
    </source>
</evidence>
<evidence type="ECO:0000313" key="7">
    <source>
        <dbReference type="Proteomes" id="UP000827892"/>
    </source>
</evidence>
<keyword evidence="2 5" id="KW-0812">Transmembrane</keyword>
<gene>
    <name evidence="6" type="ORF">L3Y34_001572</name>
</gene>
<sequence length="234" mass="26126">MAEIAFISRILMFCSVLVMLLCSVGLVVWGAFMTDSSYDRKLKDVVFNYNSSEPLAGDKSNMRSWIYSTYWSIWGLCVIAAIIAIIGLIAAIMRNKAVTATFLVLLIVVVLIEISGSITIWSKRGSIRRLLYRFANDIYATSSLFDISVIQNIYQCCGVRSGGWTCPNNTPCDTAVFNSVDNAMMIAGIIMIPLLLLQFFIIGFSALVLRIEPRVVKERKRGEEVTNTDETWSS</sequence>
<feature type="transmembrane region" description="Helical" evidence="5">
    <location>
        <begin position="71"/>
        <end position="93"/>
    </location>
</feature>
<feature type="transmembrane region" description="Helical" evidence="5">
    <location>
        <begin position="12"/>
        <end position="32"/>
    </location>
</feature>
<evidence type="ECO:0000256" key="5">
    <source>
        <dbReference type="SAM" id="Phobius"/>
    </source>
</evidence>
<dbReference type="InterPro" id="IPR018499">
    <property type="entry name" value="Tetraspanin/Peripherin"/>
</dbReference>
<dbReference type="AlphaFoldDB" id="A0AAE9DCI7"/>
<feature type="transmembrane region" description="Helical" evidence="5">
    <location>
        <begin position="100"/>
        <end position="121"/>
    </location>
</feature>
<proteinExistence type="predicted"/>
<dbReference type="Proteomes" id="UP000827892">
    <property type="component" value="Chromosome III"/>
</dbReference>
<keyword evidence="4 5" id="KW-0472">Membrane</keyword>
<feature type="transmembrane region" description="Helical" evidence="5">
    <location>
        <begin position="183"/>
        <end position="211"/>
    </location>
</feature>